<comment type="caution">
    <text evidence="2">The sequence shown here is derived from an EMBL/GenBank/DDBJ whole genome shotgun (WGS) entry which is preliminary data.</text>
</comment>
<dbReference type="GeneID" id="70292063"/>
<sequence length="242" mass="26815">MLLLNNFCFALLLHFGFFFGTVLSDRWYYDDDCDGRYIAFDANDYRKCYTIPKNGGYAKSIQSDSSGLPEQWVAYRRRQGGAQCGYSVCSFNNLNSRCCTARSKSITGLEKFRIDSLMSKHQDTQVTQAEDSWEDIFRVGRSREQISQAVAARQARGGAGTQDEGGACEQISWANAEIFIDLPDGTHHGLGRGTPNVTEGELQRQLKAAGKPELSEEKIAQLREDKIVVGEANGPVGSSESQ</sequence>
<feature type="chain" id="PRO_5040162549" evidence="1">
    <location>
        <begin position="25"/>
        <end position="242"/>
    </location>
</feature>
<keyword evidence="3" id="KW-1185">Reference proteome</keyword>
<dbReference type="RefSeq" id="XP_046119010.1">
    <property type="nucleotide sequence ID" value="XM_046261160.1"/>
</dbReference>
<dbReference type="EMBL" id="MU251252">
    <property type="protein sequence ID" value="KAG9255086.1"/>
    <property type="molecule type" value="Genomic_DNA"/>
</dbReference>
<evidence type="ECO:0000313" key="2">
    <source>
        <dbReference type="EMBL" id="KAG9255086.1"/>
    </source>
</evidence>
<dbReference type="AlphaFoldDB" id="A0A9P7ZNB1"/>
<evidence type="ECO:0000256" key="1">
    <source>
        <dbReference type="SAM" id="SignalP"/>
    </source>
</evidence>
<feature type="signal peptide" evidence="1">
    <location>
        <begin position="1"/>
        <end position="24"/>
    </location>
</feature>
<reference evidence="2" key="1">
    <citation type="journal article" date="2021" name="IMA Fungus">
        <title>Genomic characterization of three marine fungi, including Emericellopsis atlantica sp. nov. with signatures of a generalist lifestyle and marine biomass degradation.</title>
        <authorList>
            <person name="Hagestad O.C."/>
            <person name="Hou L."/>
            <person name="Andersen J.H."/>
            <person name="Hansen E.H."/>
            <person name="Altermark B."/>
            <person name="Li C."/>
            <person name="Kuhnert E."/>
            <person name="Cox R.J."/>
            <person name="Crous P.W."/>
            <person name="Spatafora J.W."/>
            <person name="Lail K."/>
            <person name="Amirebrahimi M."/>
            <person name="Lipzen A."/>
            <person name="Pangilinan J."/>
            <person name="Andreopoulos W."/>
            <person name="Hayes R.D."/>
            <person name="Ng V."/>
            <person name="Grigoriev I.V."/>
            <person name="Jackson S.A."/>
            <person name="Sutton T.D.S."/>
            <person name="Dobson A.D.W."/>
            <person name="Rama T."/>
        </authorList>
    </citation>
    <scope>NUCLEOTIDE SEQUENCE</scope>
    <source>
        <strain evidence="2">TS7</strain>
    </source>
</reference>
<name>A0A9P7ZNB1_9HYPO</name>
<dbReference type="OrthoDB" id="4980193at2759"/>
<gene>
    <name evidence="2" type="ORF">F5Z01DRAFT_620858</name>
</gene>
<evidence type="ECO:0000313" key="3">
    <source>
        <dbReference type="Proteomes" id="UP000887229"/>
    </source>
</evidence>
<keyword evidence="1" id="KW-0732">Signal</keyword>
<organism evidence="2 3">
    <name type="scientific">Emericellopsis atlantica</name>
    <dbReference type="NCBI Taxonomy" id="2614577"/>
    <lineage>
        <taxon>Eukaryota</taxon>
        <taxon>Fungi</taxon>
        <taxon>Dikarya</taxon>
        <taxon>Ascomycota</taxon>
        <taxon>Pezizomycotina</taxon>
        <taxon>Sordariomycetes</taxon>
        <taxon>Hypocreomycetidae</taxon>
        <taxon>Hypocreales</taxon>
        <taxon>Bionectriaceae</taxon>
        <taxon>Emericellopsis</taxon>
    </lineage>
</organism>
<accession>A0A9P7ZNB1</accession>
<protein>
    <submittedName>
        <fullName evidence="2">Uncharacterized protein</fullName>
    </submittedName>
</protein>
<proteinExistence type="predicted"/>
<dbReference type="Proteomes" id="UP000887229">
    <property type="component" value="Unassembled WGS sequence"/>
</dbReference>